<dbReference type="PANTHER" id="PTHR31343">
    <property type="entry name" value="T15D22.8"/>
    <property type="match status" value="1"/>
</dbReference>
<dbReference type="Proteomes" id="UP001190700">
    <property type="component" value="Unassembled WGS sequence"/>
</dbReference>
<evidence type="ECO:0000256" key="1">
    <source>
        <dbReference type="SAM" id="MobiDB-lite"/>
    </source>
</evidence>
<dbReference type="PANTHER" id="PTHR31343:SF42">
    <property type="entry name" value="T15D22.8"/>
    <property type="match status" value="1"/>
</dbReference>
<dbReference type="AlphaFoldDB" id="A0AAE0GPH5"/>
<sequence length="361" mass="40223">MVGKTMTVTEPVSKKQATKFPVKKPSAVEEAFRIKDVKLDEQPPVSSAKRLANLDAFFAHTTPLLSVHRDSKVLNRGCGGLESTSYFHLSELWASFEEWSAYGAEVPLVLESGEEVLQYYVPYLSALQLYRPKARTRQGRCDSSSEENYDSSDRDSEDNTSSDGDSLDSCSDEGKGGGRAPTKGKLCFEFLECAAPYTRSPLSDKVAELTREFPDLMHLRSNELHPCSWIAVAWYPIYRIPTGRTLRDLSACFLTYHSLTLPPEDQEGLLELRCPSPQTMTLPAAEALDARCAREAHSKNLHALRPFGCAAYKLRGEVWNAGGGNMKTHQKMHQAAIMWLSAVGGGGVECRHPDFEFFHHR</sequence>
<reference evidence="2 3" key="1">
    <citation type="journal article" date="2015" name="Genome Biol. Evol.">
        <title>Comparative Genomics of a Bacterivorous Green Alga Reveals Evolutionary Causalities and Consequences of Phago-Mixotrophic Mode of Nutrition.</title>
        <authorList>
            <person name="Burns J.A."/>
            <person name="Paasch A."/>
            <person name="Narechania A."/>
            <person name="Kim E."/>
        </authorList>
    </citation>
    <scope>NUCLEOTIDE SEQUENCE [LARGE SCALE GENOMIC DNA]</scope>
    <source>
        <strain evidence="2 3">PLY_AMNH</strain>
    </source>
</reference>
<organism evidence="2 3">
    <name type="scientific">Cymbomonas tetramitiformis</name>
    <dbReference type="NCBI Taxonomy" id="36881"/>
    <lineage>
        <taxon>Eukaryota</taxon>
        <taxon>Viridiplantae</taxon>
        <taxon>Chlorophyta</taxon>
        <taxon>Pyramimonadophyceae</taxon>
        <taxon>Pyramimonadales</taxon>
        <taxon>Pyramimonadaceae</taxon>
        <taxon>Cymbomonas</taxon>
    </lineage>
</organism>
<dbReference type="Pfam" id="PF05623">
    <property type="entry name" value="DUF789"/>
    <property type="match status" value="1"/>
</dbReference>
<protein>
    <submittedName>
        <fullName evidence="2">Uncharacterized protein</fullName>
    </submittedName>
</protein>
<feature type="compositionally biased region" description="Acidic residues" evidence="1">
    <location>
        <begin position="144"/>
        <end position="160"/>
    </location>
</feature>
<proteinExistence type="predicted"/>
<dbReference type="InterPro" id="IPR008507">
    <property type="entry name" value="DUF789"/>
</dbReference>
<accession>A0AAE0GPH5</accession>
<evidence type="ECO:0000313" key="3">
    <source>
        <dbReference type="Proteomes" id="UP001190700"/>
    </source>
</evidence>
<keyword evidence="3" id="KW-1185">Reference proteome</keyword>
<name>A0AAE0GPH5_9CHLO</name>
<evidence type="ECO:0000313" key="2">
    <source>
        <dbReference type="EMBL" id="KAK3281969.1"/>
    </source>
</evidence>
<gene>
    <name evidence="2" type="ORF">CYMTET_10265</name>
</gene>
<dbReference type="EMBL" id="LGRX02003603">
    <property type="protein sequence ID" value="KAK3281969.1"/>
    <property type="molecule type" value="Genomic_DNA"/>
</dbReference>
<feature type="region of interest" description="Disordered" evidence="1">
    <location>
        <begin position="137"/>
        <end position="180"/>
    </location>
</feature>
<comment type="caution">
    <text evidence="2">The sequence shown here is derived from an EMBL/GenBank/DDBJ whole genome shotgun (WGS) entry which is preliminary data.</text>
</comment>